<dbReference type="AlphaFoldDB" id="A0A0K8P1W3"/>
<dbReference type="GO" id="GO:0043565">
    <property type="term" value="F:sequence-specific DNA binding"/>
    <property type="evidence" value="ECO:0007669"/>
    <property type="project" value="TreeGrafter"/>
</dbReference>
<dbReference type="FunFam" id="1.10.10.10:FF:000001">
    <property type="entry name" value="LysR family transcriptional regulator"/>
    <property type="match status" value="1"/>
</dbReference>
<comment type="similarity">
    <text evidence="1">Belongs to the LysR transcriptional regulatory family.</text>
</comment>
<evidence type="ECO:0000259" key="5">
    <source>
        <dbReference type="PROSITE" id="PS50931"/>
    </source>
</evidence>
<name>A0A0K8P1W3_PISS1</name>
<evidence type="ECO:0000313" key="6">
    <source>
        <dbReference type="EMBL" id="GAP36539.1"/>
    </source>
</evidence>
<reference evidence="7" key="1">
    <citation type="submission" date="2015-07" db="EMBL/GenBank/DDBJ databases">
        <title>Discovery of a poly(ethylene terephthalate assimilation.</title>
        <authorList>
            <person name="Yoshida S."/>
            <person name="Hiraga K."/>
            <person name="Takehana T."/>
            <person name="Taniguchi I."/>
            <person name="Yamaji H."/>
            <person name="Maeda Y."/>
            <person name="Toyohara K."/>
            <person name="Miyamoto K."/>
            <person name="Kimura Y."/>
            <person name="Oda K."/>
        </authorList>
    </citation>
    <scope>NUCLEOTIDE SEQUENCE [LARGE SCALE GENOMIC DNA]</scope>
    <source>
        <strain evidence="7">NBRC 110686 / TISTR 2288 / 201-F6</strain>
    </source>
</reference>
<keyword evidence="3" id="KW-0238">DNA-binding</keyword>
<proteinExistence type="inferred from homology"/>
<dbReference type="InterPro" id="IPR036388">
    <property type="entry name" value="WH-like_DNA-bd_sf"/>
</dbReference>
<keyword evidence="7" id="KW-1185">Reference proteome</keyword>
<dbReference type="OrthoDB" id="9786526at2"/>
<dbReference type="SUPFAM" id="SSF53850">
    <property type="entry name" value="Periplasmic binding protein-like II"/>
    <property type="match status" value="1"/>
</dbReference>
<dbReference type="CDD" id="cd08471">
    <property type="entry name" value="PBP2_CrgA_like_2"/>
    <property type="match status" value="1"/>
</dbReference>
<dbReference type="Proteomes" id="UP000037660">
    <property type="component" value="Unassembled WGS sequence"/>
</dbReference>
<comment type="caution">
    <text evidence="6">The sequence shown here is derived from an EMBL/GenBank/DDBJ whole genome shotgun (WGS) entry which is preliminary data.</text>
</comment>
<feature type="domain" description="HTH lysR-type" evidence="5">
    <location>
        <begin position="1"/>
        <end position="59"/>
    </location>
</feature>
<dbReference type="RefSeq" id="WP_054020520.1">
    <property type="nucleotide sequence ID" value="NZ_BBYR01000036.1"/>
</dbReference>
<evidence type="ECO:0000256" key="4">
    <source>
        <dbReference type="ARBA" id="ARBA00023163"/>
    </source>
</evidence>
<dbReference type="PROSITE" id="PS50931">
    <property type="entry name" value="HTH_LYSR"/>
    <property type="match status" value="1"/>
</dbReference>
<dbReference type="InterPro" id="IPR000847">
    <property type="entry name" value="LysR_HTH_N"/>
</dbReference>
<dbReference type="PANTHER" id="PTHR30537:SF5">
    <property type="entry name" value="HTH-TYPE TRANSCRIPTIONAL ACTIVATOR TTDR-RELATED"/>
    <property type="match status" value="1"/>
</dbReference>
<dbReference type="EMBL" id="BBYR01000036">
    <property type="protein sequence ID" value="GAP36539.1"/>
    <property type="molecule type" value="Genomic_DNA"/>
</dbReference>
<keyword evidence="2" id="KW-0805">Transcription regulation</keyword>
<dbReference type="Gene3D" id="3.40.190.290">
    <property type="match status" value="1"/>
</dbReference>
<evidence type="ECO:0000256" key="2">
    <source>
        <dbReference type="ARBA" id="ARBA00023015"/>
    </source>
</evidence>
<dbReference type="SUPFAM" id="SSF46785">
    <property type="entry name" value="Winged helix' DNA-binding domain"/>
    <property type="match status" value="1"/>
</dbReference>
<dbReference type="Gene3D" id="1.10.10.10">
    <property type="entry name" value="Winged helix-like DNA-binding domain superfamily/Winged helix DNA-binding domain"/>
    <property type="match status" value="1"/>
</dbReference>
<dbReference type="Pfam" id="PF03466">
    <property type="entry name" value="LysR_substrate"/>
    <property type="match status" value="1"/>
</dbReference>
<evidence type="ECO:0000256" key="3">
    <source>
        <dbReference type="ARBA" id="ARBA00023125"/>
    </source>
</evidence>
<dbReference type="STRING" id="1547922.ISF6_2379"/>
<dbReference type="InterPro" id="IPR005119">
    <property type="entry name" value="LysR_subst-bd"/>
</dbReference>
<accession>A0A0K8P1W3</accession>
<gene>
    <name evidence="6" type="ORF">ISF6_2379</name>
</gene>
<dbReference type="InterPro" id="IPR036390">
    <property type="entry name" value="WH_DNA-bd_sf"/>
</dbReference>
<dbReference type="InterPro" id="IPR058163">
    <property type="entry name" value="LysR-type_TF_proteobact-type"/>
</dbReference>
<dbReference type="GO" id="GO:0003700">
    <property type="term" value="F:DNA-binding transcription factor activity"/>
    <property type="evidence" value="ECO:0007669"/>
    <property type="project" value="InterPro"/>
</dbReference>
<reference evidence="6 7" key="2">
    <citation type="journal article" date="2016" name="Science">
        <title>A bacterium that degrades and assimilates poly(ethylene terephthalate).</title>
        <authorList>
            <person name="Yoshida S."/>
            <person name="Hiraga K."/>
            <person name="Takehana T."/>
            <person name="Taniguchi I."/>
            <person name="Yamaji H."/>
            <person name="Maeda Y."/>
            <person name="Toyohara K."/>
            <person name="Miyamoto K."/>
            <person name="Kimura Y."/>
            <person name="Oda K."/>
        </authorList>
    </citation>
    <scope>NUCLEOTIDE SEQUENCE [LARGE SCALE GENOMIC DNA]</scope>
    <source>
        <strain evidence="7">NBRC 110686 / TISTR 2288 / 201-F6</strain>
    </source>
</reference>
<dbReference type="PANTHER" id="PTHR30537">
    <property type="entry name" value="HTH-TYPE TRANSCRIPTIONAL REGULATOR"/>
    <property type="match status" value="1"/>
</dbReference>
<protein>
    <submittedName>
        <fullName evidence="6">Transcriptional regulator, LysR family</fullName>
    </submittedName>
</protein>
<organism evidence="6 7">
    <name type="scientific">Piscinibacter sakaiensis</name>
    <name type="common">Ideonella sakaiensis</name>
    <dbReference type="NCBI Taxonomy" id="1547922"/>
    <lineage>
        <taxon>Bacteria</taxon>
        <taxon>Pseudomonadati</taxon>
        <taxon>Pseudomonadota</taxon>
        <taxon>Betaproteobacteria</taxon>
        <taxon>Burkholderiales</taxon>
        <taxon>Sphaerotilaceae</taxon>
        <taxon>Piscinibacter</taxon>
    </lineage>
</organism>
<sequence>MDRLDAMAVFTAIADAGSLSGAGRALHLPLATVSRKLADLEAHLGTRLVTRTTRRLELTEAGHGYLAACRQILERVDEAERTAAGAYAEVKGTLVVAAPIVFGRLHLVPLAAEFLEAHPAVDLQLILGDRNVDLIDAHVDLALRIGELPDSGLVATRVGRVRRIVCASPAYLARHGTPRTPDDLAAHRCIAFAGLDAATPWSFVGAGGTRRLVPVRPRLGVSTAEAALDAAELGLGLTRVLSYQAADALRQGRLVRVLADDEPPALPVSLVHPGGARLPMKTRAFLDLAAARLRERLA</sequence>
<evidence type="ECO:0000256" key="1">
    <source>
        <dbReference type="ARBA" id="ARBA00009437"/>
    </source>
</evidence>
<keyword evidence="4" id="KW-0804">Transcription</keyword>
<evidence type="ECO:0000313" key="7">
    <source>
        <dbReference type="Proteomes" id="UP000037660"/>
    </source>
</evidence>
<dbReference type="Pfam" id="PF00126">
    <property type="entry name" value="HTH_1"/>
    <property type="match status" value="1"/>
</dbReference>
<dbReference type="GO" id="GO:0006351">
    <property type="term" value="P:DNA-templated transcription"/>
    <property type="evidence" value="ECO:0007669"/>
    <property type="project" value="TreeGrafter"/>
</dbReference>